<dbReference type="eggNOG" id="ENOG5030PWH">
    <property type="taxonomic scope" value="Bacteria"/>
</dbReference>
<keyword evidence="1" id="KW-1133">Transmembrane helix</keyword>
<dbReference type="EMBL" id="JRLW01000001">
    <property type="protein sequence ID" value="KGO90624.1"/>
    <property type="molecule type" value="Genomic_DNA"/>
</dbReference>
<accession>A0A0A2MED4</accession>
<evidence type="ECO:0000313" key="2">
    <source>
        <dbReference type="EMBL" id="KGO90624.1"/>
    </source>
</evidence>
<dbReference type="RefSeq" id="WP_026979720.1">
    <property type="nucleotide sequence ID" value="NZ_AUCZ01000004.1"/>
</dbReference>
<proteinExistence type="predicted"/>
<dbReference type="Proteomes" id="UP000030121">
    <property type="component" value="Unassembled WGS sequence"/>
</dbReference>
<feature type="transmembrane region" description="Helical" evidence="1">
    <location>
        <begin position="96"/>
        <end position="113"/>
    </location>
</feature>
<protein>
    <submittedName>
        <fullName evidence="2">Uncharacterized protein</fullName>
    </submittedName>
</protein>
<keyword evidence="1" id="KW-0812">Transmembrane</keyword>
<comment type="caution">
    <text evidence="2">The sequence shown here is derived from an EMBL/GenBank/DDBJ whole genome shotgun (WGS) entry which is preliminary data.</text>
</comment>
<organism evidence="2 3">
    <name type="scientific">Flavobacterium suncheonense GH29-5 = DSM 17707</name>
    <dbReference type="NCBI Taxonomy" id="1121899"/>
    <lineage>
        <taxon>Bacteria</taxon>
        <taxon>Pseudomonadati</taxon>
        <taxon>Bacteroidota</taxon>
        <taxon>Flavobacteriia</taxon>
        <taxon>Flavobacteriales</taxon>
        <taxon>Flavobacteriaceae</taxon>
        <taxon>Flavobacterium</taxon>
    </lineage>
</organism>
<sequence length="159" mass="18848">MTSRISILEFRNRLKSNTKIGLLHFKRELGMFSIFFPNSKCFYGKFDDTTFRLMLNSNFISPIYILNGEYQNVSGMLKLNYAVIPLSKTYIVVMKYFPLVLLIGFNSFLYFDLKNVPDIAYIIFNSLIALGFFYSRWQLKHEKKKLVQKFNKIFEIDIE</sequence>
<dbReference type="AlphaFoldDB" id="A0A0A2MED4"/>
<dbReference type="OrthoDB" id="1371022at2"/>
<name>A0A0A2MED4_9FLAO</name>
<evidence type="ECO:0000313" key="3">
    <source>
        <dbReference type="Proteomes" id="UP000030121"/>
    </source>
</evidence>
<keyword evidence="1" id="KW-0472">Membrane</keyword>
<gene>
    <name evidence="2" type="ORF">Q764_00435</name>
</gene>
<feature type="transmembrane region" description="Helical" evidence="1">
    <location>
        <begin position="119"/>
        <end position="137"/>
    </location>
</feature>
<reference evidence="2 3" key="1">
    <citation type="submission" date="2013-09" db="EMBL/GenBank/DDBJ databases">
        <authorList>
            <person name="Zeng Z."/>
            <person name="Chen C."/>
        </authorList>
    </citation>
    <scope>NUCLEOTIDE SEQUENCE [LARGE SCALE GENOMIC DNA]</scope>
    <source>
        <strain evidence="2 3">GH29-5</strain>
    </source>
</reference>
<keyword evidence="3" id="KW-1185">Reference proteome</keyword>
<evidence type="ECO:0000256" key="1">
    <source>
        <dbReference type="SAM" id="Phobius"/>
    </source>
</evidence>